<dbReference type="SUPFAM" id="SSF52540">
    <property type="entry name" value="P-loop containing nucleoside triphosphate hydrolases"/>
    <property type="match status" value="1"/>
</dbReference>
<comment type="function">
    <text evidence="6">GTPase that associates with the 50S ribosomal subunit and may have a role during protein synthesis or ribosome biogenesis.</text>
</comment>
<gene>
    <name evidence="6 9" type="primary">hflX</name>
    <name evidence="9" type="ORF">KCG48_03340</name>
</gene>
<keyword evidence="7" id="KW-0175">Coiled coil</keyword>
<dbReference type="GO" id="GO:0005737">
    <property type="term" value="C:cytoplasm"/>
    <property type="evidence" value="ECO:0007669"/>
    <property type="project" value="UniProtKB-SubCell"/>
</dbReference>
<protein>
    <recommendedName>
        <fullName evidence="6">GTPase HflX</fullName>
    </recommendedName>
    <alternativeName>
        <fullName evidence="6">GTP-binding protein HflX</fullName>
    </alternativeName>
</protein>
<feature type="coiled-coil region" evidence="7">
    <location>
        <begin position="321"/>
        <end position="348"/>
    </location>
</feature>
<dbReference type="Gene3D" id="3.40.50.11060">
    <property type="entry name" value="GTPase HflX, N-terminal domain"/>
    <property type="match status" value="1"/>
</dbReference>
<dbReference type="Pfam" id="PF01926">
    <property type="entry name" value="MMR_HSR1"/>
    <property type="match status" value="1"/>
</dbReference>
<keyword evidence="5 6" id="KW-0342">GTP-binding</keyword>
<dbReference type="GO" id="GO:0046872">
    <property type="term" value="F:metal ion binding"/>
    <property type="evidence" value="ECO:0007669"/>
    <property type="project" value="UniProtKB-KW"/>
</dbReference>
<dbReference type="InterPro" id="IPR006073">
    <property type="entry name" value="GTP-bd"/>
</dbReference>
<dbReference type="Gene3D" id="6.10.250.2860">
    <property type="match status" value="1"/>
</dbReference>
<feature type="domain" description="Hflx-type G" evidence="8">
    <location>
        <begin position="362"/>
        <end position="539"/>
    </location>
</feature>
<dbReference type="InterPro" id="IPR016496">
    <property type="entry name" value="GTPase_HflX"/>
</dbReference>
<dbReference type="RefSeq" id="WP_211799892.1">
    <property type="nucleotide sequence ID" value="NZ_JAGSCS010000003.1"/>
</dbReference>
<dbReference type="HAMAP" id="MF_00900">
    <property type="entry name" value="GTPase_HflX"/>
    <property type="match status" value="1"/>
</dbReference>
<evidence type="ECO:0000256" key="4">
    <source>
        <dbReference type="ARBA" id="ARBA00022842"/>
    </source>
</evidence>
<name>A0A941HQD5_9CLOT</name>
<keyword evidence="2" id="KW-0479">Metal-binding</keyword>
<evidence type="ECO:0000256" key="3">
    <source>
        <dbReference type="ARBA" id="ARBA00022741"/>
    </source>
</evidence>
<dbReference type="EMBL" id="JAGSCS010000003">
    <property type="protein sequence ID" value="MBR0575368.1"/>
    <property type="molecule type" value="Genomic_DNA"/>
</dbReference>
<evidence type="ECO:0000256" key="2">
    <source>
        <dbReference type="ARBA" id="ARBA00022723"/>
    </source>
</evidence>
<accession>A0A941HQD5</accession>
<dbReference type="InterPro" id="IPR025121">
    <property type="entry name" value="GTPase_HflX_N"/>
</dbReference>
<dbReference type="Proteomes" id="UP000675379">
    <property type="component" value="Unassembled WGS sequence"/>
</dbReference>
<comment type="subcellular location">
    <subcellularLocation>
        <location evidence="6">Cytoplasm</location>
    </subcellularLocation>
    <text evidence="6">May associate with membranes.</text>
</comment>
<dbReference type="PANTHER" id="PTHR10229:SF0">
    <property type="entry name" value="GTP-BINDING PROTEIN 6-RELATED"/>
    <property type="match status" value="1"/>
</dbReference>
<dbReference type="PRINTS" id="PR00326">
    <property type="entry name" value="GTP1OBG"/>
</dbReference>
<dbReference type="InterPro" id="IPR042108">
    <property type="entry name" value="GTPase_HflX_N_sf"/>
</dbReference>
<evidence type="ECO:0000256" key="5">
    <source>
        <dbReference type="ARBA" id="ARBA00023134"/>
    </source>
</evidence>
<evidence type="ECO:0000259" key="8">
    <source>
        <dbReference type="PROSITE" id="PS51705"/>
    </source>
</evidence>
<comment type="similarity">
    <text evidence="6">Belongs to the TRAFAC class OBG-HflX-like GTPase superfamily. HflX GTPase family.</text>
</comment>
<dbReference type="InterPro" id="IPR032305">
    <property type="entry name" value="GTP-bd_M"/>
</dbReference>
<dbReference type="Pfam" id="PF13167">
    <property type="entry name" value="GTP-bdg_N"/>
    <property type="match status" value="1"/>
</dbReference>
<reference evidence="9" key="1">
    <citation type="submission" date="2021-04" db="EMBL/GenBank/DDBJ databases">
        <title>Proteiniclasticum sedimins sp. nov., an obligate anaerobic bacterium isolated from anaerobic sludge.</title>
        <authorList>
            <person name="Liu J."/>
        </authorList>
    </citation>
    <scope>NUCLEOTIDE SEQUENCE</scope>
    <source>
        <strain evidence="9">BAD-10</strain>
    </source>
</reference>
<evidence type="ECO:0000313" key="10">
    <source>
        <dbReference type="Proteomes" id="UP000675379"/>
    </source>
</evidence>
<dbReference type="GO" id="GO:0043022">
    <property type="term" value="F:ribosome binding"/>
    <property type="evidence" value="ECO:0007669"/>
    <property type="project" value="TreeGrafter"/>
</dbReference>
<proteinExistence type="inferred from homology"/>
<dbReference type="InterPro" id="IPR027417">
    <property type="entry name" value="P-loop_NTPase"/>
</dbReference>
<dbReference type="PANTHER" id="PTHR10229">
    <property type="entry name" value="GTP-BINDING PROTEIN HFLX"/>
    <property type="match status" value="1"/>
</dbReference>
<keyword evidence="1 6" id="KW-0963">Cytoplasm</keyword>
<dbReference type="Gene3D" id="3.40.50.300">
    <property type="entry name" value="P-loop containing nucleotide triphosphate hydrolases"/>
    <property type="match status" value="1"/>
</dbReference>
<comment type="subunit">
    <text evidence="6">Monomer. Associates with the 50S ribosomal subunit.</text>
</comment>
<dbReference type="NCBIfam" id="TIGR03156">
    <property type="entry name" value="GTP_HflX"/>
    <property type="match status" value="1"/>
</dbReference>
<dbReference type="FunFam" id="3.40.50.11060:FF:000001">
    <property type="entry name" value="GTPase HflX"/>
    <property type="match status" value="1"/>
</dbReference>
<dbReference type="PROSITE" id="PS51705">
    <property type="entry name" value="G_HFLX"/>
    <property type="match status" value="1"/>
</dbReference>
<evidence type="ECO:0000256" key="6">
    <source>
        <dbReference type="HAMAP-Rule" id="MF_00900"/>
    </source>
</evidence>
<evidence type="ECO:0000256" key="7">
    <source>
        <dbReference type="SAM" id="Coils"/>
    </source>
</evidence>
<evidence type="ECO:0000256" key="1">
    <source>
        <dbReference type="ARBA" id="ARBA00022490"/>
    </source>
</evidence>
<dbReference type="InterPro" id="IPR030394">
    <property type="entry name" value="G_HFLX_dom"/>
</dbReference>
<dbReference type="GO" id="GO:0003924">
    <property type="term" value="F:GTPase activity"/>
    <property type="evidence" value="ECO:0007669"/>
    <property type="project" value="UniProtKB-UniRule"/>
</dbReference>
<organism evidence="9 10">
    <name type="scientific">Proteiniclasticum sediminis</name>
    <dbReference type="NCBI Taxonomy" id="2804028"/>
    <lineage>
        <taxon>Bacteria</taxon>
        <taxon>Bacillati</taxon>
        <taxon>Bacillota</taxon>
        <taxon>Clostridia</taxon>
        <taxon>Eubacteriales</taxon>
        <taxon>Clostridiaceae</taxon>
        <taxon>Proteiniclasticum</taxon>
    </lineage>
</organism>
<dbReference type="GO" id="GO:0005525">
    <property type="term" value="F:GTP binding"/>
    <property type="evidence" value="ECO:0007669"/>
    <property type="project" value="UniProtKB-UniRule"/>
</dbReference>
<dbReference type="CDD" id="cd01878">
    <property type="entry name" value="HflX"/>
    <property type="match status" value="1"/>
</dbReference>
<dbReference type="AlphaFoldDB" id="A0A941HQD5"/>
<dbReference type="Pfam" id="PF16360">
    <property type="entry name" value="GTP-bdg_M"/>
    <property type="match status" value="1"/>
</dbReference>
<sequence length="596" mass="66393">MITGNIEGVRNRILEELEAIFEIKTAKYAFLDTAIVDIMLKITKELDREISVLVDRKGKVLEVTVGDSSAVSMPLVELRDNKLSRVRVVHTHPNGNPKLSALDISALIKMKLDSIIAIGASDHPQVVMGFLTVENQKIHVEATTPMELDDAYRFNVLDRITYNEGLLQEAEDLEEDEERAVLVGLDSEDSLVELRELAKAADVPVGDVVFQKRATQDNATYVGKGKVQEIGEALQLSRSNMVIVDDELSGSQIRNLEDELGVKVIDRTTLILEIFARRARSREAKLQVELAQLKYRMSRLIGLGTVMSRTGGGIGTRGPGEQKLEIDRRKIRDRVNDLKNELKKVVAIRSVQRESRDQNGIPRVSLVGYTNSGKSTLRNALAEMASKDAIVKNKVLEKDMLFATLDTTTRAIALRDSRVVTVTDTVGFIRKLPHDLVEAFKSTLEEVVYSDLLIHVIDGSVDDCYSQAVTVDQVLEEIGAGEGMRIIAINKVDKGKSYMTEELTKLYGDKYPIIEISAKMGTNLKALIELLSDTLPDDLVTLELLIPYDMQKLAAQIHDKGNVISEEYGEEGTLIQAKLPKKEVHLYEKFRRGGEK</sequence>
<keyword evidence="10" id="KW-1185">Reference proteome</keyword>
<keyword evidence="4" id="KW-0460">Magnesium</keyword>
<evidence type="ECO:0000313" key="9">
    <source>
        <dbReference type="EMBL" id="MBR0575368.1"/>
    </source>
</evidence>
<keyword evidence="3 6" id="KW-0547">Nucleotide-binding</keyword>
<comment type="caution">
    <text evidence="9">The sequence shown here is derived from an EMBL/GenBank/DDBJ whole genome shotgun (WGS) entry which is preliminary data.</text>
</comment>